<dbReference type="EMBL" id="VMGH01000079">
    <property type="protein sequence ID" value="TSC90548.1"/>
    <property type="molecule type" value="Genomic_DNA"/>
</dbReference>
<accession>A0A554LCL7</accession>
<sequence>MSLEDYENFVFDACLQDWKKNTQNLNKLLSLFKKGKTVELIGENVDLKFKIRGKLAEADRGEENMPGGEIFVAPEKKSVEGHIKFDYPAIETGNEVSGIYLEFKQGRVVKSRADKNEEFLRQMLGADANASYLGEFGIGCNPRINRFTKNLLFDEKINGTIHLALGMAYKENGGGNDSAIHWDIVKSMRHAKIVLDGRIIQKDGVWQLKKSSNAVKI</sequence>
<organism evidence="2 3">
    <name type="scientific">Candidatus Berkelbacteria bacterium Licking1014_96</name>
    <dbReference type="NCBI Taxonomy" id="2017149"/>
    <lineage>
        <taxon>Bacteria</taxon>
        <taxon>Candidatus Berkelbacteria</taxon>
    </lineage>
</organism>
<evidence type="ECO:0000313" key="3">
    <source>
        <dbReference type="Proteomes" id="UP000318296"/>
    </source>
</evidence>
<gene>
    <name evidence="2" type="ORF">CEN92_455</name>
</gene>
<dbReference type="InterPro" id="IPR052170">
    <property type="entry name" value="M29_Exopeptidase"/>
</dbReference>
<comment type="caution">
    <text evidence="2">The sequence shown here is derived from an EMBL/GenBank/DDBJ whole genome shotgun (WGS) entry which is preliminary data.</text>
</comment>
<dbReference type="Proteomes" id="UP000318296">
    <property type="component" value="Unassembled WGS sequence"/>
</dbReference>
<dbReference type="GO" id="GO:0004177">
    <property type="term" value="F:aminopeptidase activity"/>
    <property type="evidence" value="ECO:0007669"/>
    <property type="project" value="UniProtKB-KW"/>
</dbReference>
<keyword evidence="2" id="KW-0645">Protease</keyword>
<keyword evidence="2" id="KW-0378">Hydrolase</keyword>
<reference evidence="2 3" key="1">
    <citation type="submission" date="2017-07" db="EMBL/GenBank/DDBJ databases">
        <title>Mechanisms for carbon and nitrogen cycling indicate functional differentiation within the Candidate Phyla Radiation.</title>
        <authorList>
            <person name="Danczak R.E."/>
            <person name="Johnston M.D."/>
            <person name="Kenah C."/>
            <person name="Slattery M."/>
            <person name="Wrighton K.C."/>
            <person name="Wilkins M.J."/>
        </authorList>
    </citation>
    <scope>NUCLEOTIDE SEQUENCE [LARGE SCALE GENOMIC DNA]</scope>
    <source>
        <strain evidence="2">Licking1014_96</strain>
    </source>
</reference>
<protein>
    <submittedName>
        <fullName evidence="2">Leucyl aminopeptidase</fullName>
    </submittedName>
</protein>
<dbReference type="GO" id="GO:0006508">
    <property type="term" value="P:proteolysis"/>
    <property type="evidence" value="ECO:0007669"/>
    <property type="project" value="InterPro"/>
</dbReference>
<dbReference type="InterPro" id="IPR000787">
    <property type="entry name" value="Peptidase_M29"/>
</dbReference>
<keyword evidence="2" id="KW-0031">Aminopeptidase</keyword>
<dbReference type="PANTHER" id="PTHR34448:SF1">
    <property type="entry name" value="BLL6088 PROTEIN"/>
    <property type="match status" value="1"/>
</dbReference>
<evidence type="ECO:0000313" key="2">
    <source>
        <dbReference type="EMBL" id="TSC90548.1"/>
    </source>
</evidence>
<proteinExistence type="predicted"/>
<dbReference type="PANTHER" id="PTHR34448">
    <property type="entry name" value="AMINOPEPTIDASE"/>
    <property type="match status" value="1"/>
</dbReference>
<dbReference type="SUPFAM" id="SSF144052">
    <property type="entry name" value="Thermophilic metalloprotease-like"/>
    <property type="match status" value="1"/>
</dbReference>
<dbReference type="Pfam" id="PF02073">
    <property type="entry name" value="Peptidase_M29"/>
    <property type="match status" value="1"/>
</dbReference>
<dbReference type="GO" id="GO:0046872">
    <property type="term" value="F:metal ion binding"/>
    <property type="evidence" value="ECO:0007669"/>
    <property type="project" value="UniProtKB-KW"/>
</dbReference>
<dbReference type="AlphaFoldDB" id="A0A554LCL7"/>
<keyword evidence="1" id="KW-0479">Metal-binding</keyword>
<evidence type="ECO:0000256" key="1">
    <source>
        <dbReference type="ARBA" id="ARBA00022723"/>
    </source>
</evidence>
<dbReference type="PRINTS" id="PR00919">
    <property type="entry name" value="THERMOPTASE"/>
</dbReference>
<name>A0A554LCL7_9BACT</name>